<keyword evidence="5" id="KW-0560">Oxidoreductase</keyword>
<accession>A0ABV2Q4C9</accession>
<evidence type="ECO:0000256" key="4">
    <source>
        <dbReference type="ARBA" id="ARBA00022827"/>
    </source>
</evidence>
<comment type="caution">
    <text evidence="7">The sequence shown here is derived from an EMBL/GenBank/DDBJ whole genome shotgun (WGS) entry which is preliminary data.</text>
</comment>
<evidence type="ECO:0000313" key="7">
    <source>
        <dbReference type="EMBL" id="MET4575889.1"/>
    </source>
</evidence>
<dbReference type="InterPro" id="IPR023753">
    <property type="entry name" value="FAD/NAD-binding_dom"/>
</dbReference>
<name>A0ABV2Q4C9_9BURK</name>
<comment type="cofactor">
    <cofactor evidence="1">
        <name>FAD</name>
        <dbReference type="ChEBI" id="CHEBI:57692"/>
    </cofactor>
</comment>
<sequence length="436" mass="47016">MENSDNERVVIVGGGAGGLELACKLGRKLGKARVFLIERDLNHIWKPTLHEVAAGTLDMNQEGLSYSMLAYENNFTFVYGSFSAVDHAAREVVVSASDAMDGRVVYPERRVRFSKLCIAVGSTSNYYNTPGAAENTISLNATSDAERFRVAMMNQMIRAEQSKAEGGPGVVEVVIIGGGATGVELAAELREASGIYANYGFEHLVPDVDLKITLLEGSSRILAPLSERISNGATDLLGKRHVQVVTNCRVSQIETSHLQDSEGQRFNFDICVWAAGIKAPAFLSSLGLPVNKLGQLEVTDRLNVKGHDHVYAIGDCASCIQPDGKPVPPRAQAAHQQADYVYDAIVRAVNGREPSTKPYRYQDHGSLVSIGTQTSVGSLMGALTGGTLFVDGLFARWLYISLHLMHHKAILGLGRTVGLAIARALVKRSTALVKLH</sequence>
<dbReference type="PANTHER" id="PTHR42913:SF3">
    <property type="entry name" value="64 KDA MITOCHONDRIAL NADH DEHYDROGENASE (EUROFUNG)"/>
    <property type="match status" value="1"/>
</dbReference>
<dbReference type="Pfam" id="PF07992">
    <property type="entry name" value="Pyr_redox_2"/>
    <property type="match status" value="1"/>
</dbReference>
<dbReference type="EMBL" id="JBEPSH010000002">
    <property type="protein sequence ID" value="MET4575889.1"/>
    <property type="molecule type" value="Genomic_DNA"/>
</dbReference>
<gene>
    <name evidence="7" type="ORF">ABIE13_000989</name>
</gene>
<keyword evidence="8" id="KW-1185">Reference proteome</keyword>
<keyword evidence="3" id="KW-0285">Flavoprotein</keyword>
<dbReference type="Gene3D" id="3.50.50.100">
    <property type="match status" value="1"/>
</dbReference>
<dbReference type="PRINTS" id="PR00368">
    <property type="entry name" value="FADPNR"/>
</dbReference>
<evidence type="ECO:0000256" key="5">
    <source>
        <dbReference type="ARBA" id="ARBA00023002"/>
    </source>
</evidence>
<keyword evidence="4" id="KW-0274">FAD</keyword>
<protein>
    <submittedName>
        <fullName evidence="7">NADH dehydrogenase</fullName>
    </submittedName>
</protein>
<evidence type="ECO:0000259" key="6">
    <source>
        <dbReference type="Pfam" id="PF07992"/>
    </source>
</evidence>
<evidence type="ECO:0000256" key="2">
    <source>
        <dbReference type="ARBA" id="ARBA00005272"/>
    </source>
</evidence>
<dbReference type="InterPro" id="IPR036188">
    <property type="entry name" value="FAD/NAD-bd_sf"/>
</dbReference>
<dbReference type="Proteomes" id="UP001549320">
    <property type="component" value="Unassembled WGS sequence"/>
</dbReference>
<reference evidence="7 8" key="1">
    <citation type="submission" date="2024-06" db="EMBL/GenBank/DDBJ databases">
        <title>Sorghum-associated microbial communities from plants grown in Nebraska, USA.</title>
        <authorList>
            <person name="Schachtman D."/>
        </authorList>
    </citation>
    <scope>NUCLEOTIDE SEQUENCE [LARGE SCALE GENOMIC DNA]</scope>
    <source>
        <strain evidence="7 8">2709</strain>
    </source>
</reference>
<comment type="similarity">
    <text evidence="2">Belongs to the NADH dehydrogenase family.</text>
</comment>
<dbReference type="RefSeq" id="WP_354441657.1">
    <property type="nucleotide sequence ID" value="NZ_JBEPSH010000002.1"/>
</dbReference>
<dbReference type="SUPFAM" id="SSF51905">
    <property type="entry name" value="FAD/NAD(P)-binding domain"/>
    <property type="match status" value="1"/>
</dbReference>
<organism evidence="7 8">
    <name type="scientific">Ottowia thiooxydans</name>
    <dbReference type="NCBI Taxonomy" id="219182"/>
    <lineage>
        <taxon>Bacteria</taxon>
        <taxon>Pseudomonadati</taxon>
        <taxon>Pseudomonadota</taxon>
        <taxon>Betaproteobacteria</taxon>
        <taxon>Burkholderiales</taxon>
        <taxon>Comamonadaceae</taxon>
        <taxon>Ottowia</taxon>
    </lineage>
</organism>
<evidence type="ECO:0000313" key="8">
    <source>
        <dbReference type="Proteomes" id="UP001549320"/>
    </source>
</evidence>
<evidence type="ECO:0000256" key="3">
    <source>
        <dbReference type="ARBA" id="ARBA00022630"/>
    </source>
</evidence>
<dbReference type="PRINTS" id="PR00411">
    <property type="entry name" value="PNDRDTASEI"/>
</dbReference>
<dbReference type="InterPro" id="IPR051169">
    <property type="entry name" value="NADH-Q_oxidoreductase"/>
</dbReference>
<evidence type="ECO:0000256" key="1">
    <source>
        <dbReference type="ARBA" id="ARBA00001974"/>
    </source>
</evidence>
<proteinExistence type="inferred from homology"/>
<feature type="domain" description="FAD/NAD(P)-binding" evidence="6">
    <location>
        <begin position="8"/>
        <end position="338"/>
    </location>
</feature>
<dbReference type="PANTHER" id="PTHR42913">
    <property type="entry name" value="APOPTOSIS-INDUCING FACTOR 1"/>
    <property type="match status" value="1"/>
</dbReference>